<reference evidence="5" key="1">
    <citation type="submission" date="2024-02" db="EMBL/GenBank/DDBJ databases">
        <authorList>
            <consortium name="ELIXIR-Norway"/>
            <consortium name="Elixir Norway"/>
        </authorList>
    </citation>
    <scope>NUCLEOTIDE SEQUENCE</scope>
</reference>
<evidence type="ECO:0000256" key="2">
    <source>
        <dbReference type="ARBA" id="ARBA00023134"/>
    </source>
</evidence>
<comment type="caution">
    <text evidence="5">The sequence shown here is derived from an EMBL/GenBank/DDBJ whole genome shotgun (WGS) entry which is preliminary data.</text>
</comment>
<dbReference type="PRINTS" id="PR00318">
    <property type="entry name" value="GPROTEINA"/>
</dbReference>
<evidence type="ECO:0000256" key="4">
    <source>
        <dbReference type="SAM" id="MobiDB-lite"/>
    </source>
</evidence>
<feature type="region of interest" description="Disordered" evidence="4">
    <location>
        <begin position="1"/>
        <end position="90"/>
    </location>
</feature>
<dbReference type="Proteomes" id="UP001497444">
    <property type="component" value="Unassembled WGS sequence"/>
</dbReference>
<evidence type="ECO:0000313" key="6">
    <source>
        <dbReference type="Proteomes" id="UP001497444"/>
    </source>
</evidence>
<name>A0ABP0VMQ2_9BRYO</name>
<keyword evidence="3" id="KW-0807">Transducer</keyword>
<dbReference type="PANTHER" id="PTHR10218:SF334">
    <property type="entry name" value="EXTRA-LARGE GUANINE NUCLEOTIDE-BINDING PROTEIN 3"/>
    <property type="match status" value="1"/>
</dbReference>
<keyword evidence="1" id="KW-0547">Nucleotide-binding</keyword>
<evidence type="ECO:0000256" key="1">
    <source>
        <dbReference type="ARBA" id="ARBA00022741"/>
    </source>
</evidence>
<organism evidence="5 6">
    <name type="scientific">Sphagnum jensenii</name>
    <dbReference type="NCBI Taxonomy" id="128206"/>
    <lineage>
        <taxon>Eukaryota</taxon>
        <taxon>Viridiplantae</taxon>
        <taxon>Streptophyta</taxon>
        <taxon>Embryophyta</taxon>
        <taxon>Bryophyta</taxon>
        <taxon>Sphagnophytina</taxon>
        <taxon>Sphagnopsida</taxon>
        <taxon>Sphagnales</taxon>
        <taxon>Sphagnaceae</taxon>
        <taxon>Sphagnum</taxon>
    </lineage>
</organism>
<dbReference type="SUPFAM" id="SSF47895">
    <property type="entry name" value="Transducin (alpha subunit), insertion domain"/>
    <property type="match status" value="1"/>
</dbReference>
<dbReference type="Gene3D" id="1.10.400.10">
    <property type="entry name" value="GI Alpha 1, domain 2-like"/>
    <property type="match status" value="1"/>
</dbReference>
<proteinExistence type="predicted"/>
<sequence length="1046" mass="116089">MDRDGRRNQSGAGFKFNSISCRSPPSPEPLSPWDAFKKRSKSTTSFPSETEADKSGSCSFGQDPSFSEHDRAFLPSLFGSQDEPPEPDPSKVVAKLKEAALASSWKELPMEELLRSMGVAIPLTSSSLESSFALEVWGQATSNSTELVPQRKVPRLLGSKGLGFEIQRASGPAPPHGGTGSVCYEFPSNPASTRSTATPHSGVPLLCPVISSSLIKATSSENLSETLAEPEKKVNPTSQATNAIPHAPTNKSQKSLRSSSVEQPNSQSSRNSARSALLMENSPPPDTQLSSLGANGEVTVCFSNSTGSSYSGSRATNVSDDSRFTSRMSGVSTEIEESPPDTQLPLPHTFPKPKHSQHVQLGGPEERKKLFLHAFSKNKKGCSFCGKGLRMQEKEACIVCNVKFCRNCIINAMGSMPEGRKCIGCIGQPPHDSKRPLIGKSSKLLNNLLSNREVQQIMKTEKECPTNQPQPEQVWVNGACLSAEEMFTLRGCSKPPKPGKYWYDSVTGFWGKDGCRPDRRISPTLKLGGPLMEKASKGNTQVYMNSRELGKIELTVLKMAGVHCLPGTHLWVAEDGSYREEGQTRSKGSLWAHTAVKMLYPFLSLPAPVSSSTGSGEDANDSFSAYPDVVEESQVQKLLLLGYEGSGRSTIFKQAKLLYKHGFTLDERRNLKTLVRSNILQYICILLEARERFEEECEAEIQLRNQIASISLGKLTSNGESEEPVSHMTENVYHMEAKWKEEGDYILEIMATGTLESHFPRGTWMEQLSPIVKDLCNHTAMKATLKRQAEIPDLSHFAGYFLDKVMEILDEDYQPSEDDILRVEGFTQGSGLMDIEFCLEDNVPLSQSCWQDAHSPIGRYHLIRVGEKGKSDQQKWLEMFEDVDAVVFCVAISDYDMIGIDGEGVLCNKIILARDFFQSILKHSCFQNTPFVLFLTKHDLFVEKFNKGSPLTACDWFSDYRPVQASQQKARNQAHVAYQYIVHKFKNIYSKVNSCNRKLFTFQLNALDKTAVAEAFQYVQQILKWEEFRSTEYMLMDNISDSNSDS</sequence>
<dbReference type="Pfam" id="PF00503">
    <property type="entry name" value="G-alpha"/>
    <property type="match status" value="1"/>
</dbReference>
<feature type="compositionally biased region" description="Polar residues" evidence="4">
    <location>
        <begin position="56"/>
        <end position="65"/>
    </location>
</feature>
<dbReference type="Gene3D" id="3.40.50.300">
    <property type="entry name" value="P-loop containing nucleotide triphosphate hydrolases"/>
    <property type="match status" value="1"/>
</dbReference>
<feature type="compositionally biased region" description="Low complexity" evidence="4">
    <location>
        <begin position="258"/>
        <end position="278"/>
    </location>
</feature>
<keyword evidence="2" id="KW-0342">GTP-binding</keyword>
<dbReference type="EMBL" id="CAXAQS010001020">
    <property type="protein sequence ID" value="CAK9254370.1"/>
    <property type="molecule type" value="Genomic_DNA"/>
</dbReference>
<accession>A0ABP0VMQ2</accession>
<evidence type="ECO:0000313" key="5">
    <source>
        <dbReference type="EMBL" id="CAK9254370.1"/>
    </source>
</evidence>
<dbReference type="SMART" id="SM00275">
    <property type="entry name" value="G_alpha"/>
    <property type="match status" value="1"/>
</dbReference>
<dbReference type="PANTHER" id="PTHR10218">
    <property type="entry name" value="GTP-BINDING PROTEIN ALPHA SUBUNIT"/>
    <property type="match status" value="1"/>
</dbReference>
<keyword evidence="6" id="KW-1185">Reference proteome</keyword>
<dbReference type="InterPro" id="IPR011025">
    <property type="entry name" value="GproteinA_insert"/>
</dbReference>
<gene>
    <name evidence="5" type="ORF">CSSPJE1EN1_LOCUS29748</name>
</gene>
<dbReference type="SUPFAM" id="SSF52540">
    <property type="entry name" value="P-loop containing nucleoside triphosphate hydrolases"/>
    <property type="match status" value="1"/>
</dbReference>
<evidence type="ECO:0000256" key="3">
    <source>
        <dbReference type="ARBA" id="ARBA00023224"/>
    </source>
</evidence>
<dbReference type="InterPro" id="IPR027417">
    <property type="entry name" value="P-loop_NTPase"/>
</dbReference>
<feature type="region of interest" description="Disordered" evidence="4">
    <location>
        <begin position="221"/>
        <end position="292"/>
    </location>
</feature>
<dbReference type="InterPro" id="IPR001019">
    <property type="entry name" value="Gprotein_alpha_su"/>
</dbReference>
<protein>
    <submittedName>
        <fullName evidence="5">Uncharacterized protein</fullName>
    </submittedName>
</protein>
<dbReference type="PROSITE" id="PS51882">
    <property type="entry name" value="G_ALPHA"/>
    <property type="match status" value="1"/>
</dbReference>